<keyword evidence="9" id="KW-1185">Reference proteome</keyword>
<keyword evidence="3" id="KW-0460">Magnesium</keyword>
<dbReference type="PANTHER" id="PTHR22895:SF0">
    <property type="entry name" value="ARMADILLO REPEAT-CONTAINING PROTEIN 6"/>
    <property type="match status" value="1"/>
</dbReference>
<dbReference type="SMART" id="SM00185">
    <property type="entry name" value="ARM"/>
    <property type="match status" value="3"/>
</dbReference>
<sequence length="930" mass="101326">MNSYAYLLLVVFFLQTVEPPVVPNLQALDSESVLVVDRKWGDEFVWETKFFSKVDELHKSQNTMSIGELLLRFFQFYTQKFDWRQHAVCIRLQRPGCSIDKYSLKLETGREQWYLEDPFDLKHNLAGSCSRAGKQRIGDVMHKTFTWLAGGGSWSTSFSEPSPDFFLKCRISQDLPPQALLEEFDDSGMVKLHIPKFDGTARPAQAFLQFGDAMSRRRAHAKNEKYVLDCQLHLFASTQHGFAEAARYRDFATYDMATYKMQLLVKAAGQMVEAPDADMRPSTSSDTSVEAVVEAMRLHPGCEAVQQSGSTALVRLCSGTDAESHGRRERAMQAGVLETVVTAMGHQETTVNVQIWGMMVLVCVCGDLGIKRRCLTQEAGDLHSALKVVEAAMYNFPDSKDVQHWGCIAIFEISRGIPKAILRAAWASNLVVAAMRSHCGWVSLQAAGAACLALLSMPLPGSSTQGRFARQQRAVDAGAVEAVIRALQHNLFNEQIQQFGIKALANICGGSDKNRHRRQQAVRAGAMDAILAAMALHSSCMVMHWGIDALLSICCDAESIQLAASKGAVSKILAAMQRHQDCERAQKSGLVFLLRFCSVAGANGVDARTLAVNAGALKVVVSSMGQHRGDQFVQTWGSGTIVSICSGMRYDSVVRRQRAVQVGALEAVVEAMSCHRKSEGLQKECCSAISNICSGDAFEAKQRAVKAGTLEAVVNAMRLHPCQAVQERGSVVFLVLCSGMDALGHERKQRAVEAGALEVVVAAMRRNPDSGSVQRWGRGAIINICSGRDAGSLRRRHRAVQAGALEAVLEAMQHQVVSVQNSVRSKSFTDTSGPQLKSQSRAEPFEAPHSGEGQAPSADTSNGTTCSPDERPCEGNPGTRVHLLSCCFGGAQRWPGFVSSFLRNLGTKQFCVRALGACGQVLACLLSPKL</sequence>
<gene>
    <name evidence="8" type="primary">Tut4</name>
    <name evidence="8" type="ORF">SNAT2548_LOCUS9108</name>
</gene>
<dbReference type="OrthoDB" id="273917at2759"/>
<dbReference type="InterPro" id="IPR011989">
    <property type="entry name" value="ARM-like"/>
</dbReference>
<reference evidence="8" key="1">
    <citation type="submission" date="2021-02" db="EMBL/GenBank/DDBJ databases">
        <authorList>
            <person name="Dougan E. K."/>
            <person name="Rhodes N."/>
            <person name="Thang M."/>
            <person name="Chan C."/>
        </authorList>
    </citation>
    <scope>NUCLEOTIDE SEQUENCE</scope>
</reference>
<evidence type="ECO:0000313" key="9">
    <source>
        <dbReference type="Proteomes" id="UP000604046"/>
    </source>
</evidence>
<feature type="domain" description="PAP-associated" evidence="6">
    <location>
        <begin position="65"/>
        <end position="123"/>
    </location>
</feature>
<comment type="caution">
    <text evidence="8">The sequence shown here is derived from an EMBL/GenBank/DDBJ whole genome shotgun (WGS) entry which is preliminary data.</text>
</comment>
<dbReference type="InterPro" id="IPR002058">
    <property type="entry name" value="PAP_assoc"/>
</dbReference>
<feature type="chain" id="PRO_5033046993" evidence="5">
    <location>
        <begin position="20"/>
        <end position="930"/>
    </location>
</feature>
<name>A0A812KJP6_9DINO</name>
<feature type="compositionally biased region" description="Polar residues" evidence="4">
    <location>
        <begin position="822"/>
        <end position="841"/>
    </location>
</feature>
<dbReference type="PANTHER" id="PTHR22895">
    <property type="entry name" value="ARMADILLO REPEAT-CONTAINING PROTEIN 6"/>
    <property type="match status" value="1"/>
</dbReference>
<dbReference type="Pfam" id="PF03828">
    <property type="entry name" value="PAP_assoc"/>
    <property type="match status" value="1"/>
</dbReference>
<evidence type="ECO:0000256" key="2">
    <source>
        <dbReference type="ARBA" id="ARBA00022737"/>
    </source>
</evidence>
<evidence type="ECO:0000259" key="7">
    <source>
        <dbReference type="Pfam" id="PF23744"/>
    </source>
</evidence>
<dbReference type="Proteomes" id="UP000604046">
    <property type="component" value="Unassembled WGS sequence"/>
</dbReference>
<organism evidence="8 9">
    <name type="scientific">Symbiodinium natans</name>
    <dbReference type="NCBI Taxonomy" id="878477"/>
    <lineage>
        <taxon>Eukaryota</taxon>
        <taxon>Sar</taxon>
        <taxon>Alveolata</taxon>
        <taxon>Dinophyceae</taxon>
        <taxon>Suessiales</taxon>
        <taxon>Symbiodiniaceae</taxon>
        <taxon>Symbiodinium</taxon>
    </lineage>
</organism>
<keyword evidence="2" id="KW-0677">Repeat</keyword>
<accession>A0A812KJP6</accession>
<feature type="region of interest" description="Disordered" evidence="4">
    <location>
        <begin position="822"/>
        <end position="875"/>
    </location>
</feature>
<evidence type="ECO:0000256" key="1">
    <source>
        <dbReference type="ARBA" id="ARBA00022723"/>
    </source>
</evidence>
<protein>
    <submittedName>
        <fullName evidence="8">Tut4 protein</fullName>
    </submittedName>
</protein>
<evidence type="ECO:0000256" key="3">
    <source>
        <dbReference type="ARBA" id="ARBA00022842"/>
    </source>
</evidence>
<feature type="signal peptide" evidence="5">
    <location>
        <begin position="1"/>
        <end position="19"/>
    </location>
</feature>
<dbReference type="GO" id="GO:0046872">
    <property type="term" value="F:metal ion binding"/>
    <property type="evidence" value="ECO:0007669"/>
    <property type="project" value="UniProtKB-KW"/>
</dbReference>
<dbReference type="EMBL" id="CAJNDS010000695">
    <property type="protein sequence ID" value="CAE7228519.1"/>
    <property type="molecule type" value="Genomic_DNA"/>
</dbReference>
<dbReference type="Gene3D" id="1.10.1410.10">
    <property type="match status" value="1"/>
</dbReference>
<dbReference type="Pfam" id="PF23744">
    <property type="entry name" value="ARM_LRRK2"/>
    <property type="match status" value="1"/>
</dbReference>
<dbReference type="SUPFAM" id="SSF81631">
    <property type="entry name" value="PAP/OAS1 substrate-binding domain"/>
    <property type="match status" value="1"/>
</dbReference>
<keyword evidence="1" id="KW-0479">Metal-binding</keyword>
<feature type="domain" description="LRRK2 ARM repeat" evidence="7">
    <location>
        <begin position="290"/>
        <end position="634"/>
    </location>
</feature>
<proteinExistence type="predicted"/>
<dbReference type="SUPFAM" id="SSF48371">
    <property type="entry name" value="ARM repeat"/>
    <property type="match status" value="1"/>
</dbReference>
<dbReference type="InterPro" id="IPR000225">
    <property type="entry name" value="Armadillo"/>
</dbReference>
<dbReference type="AlphaFoldDB" id="A0A812KJP6"/>
<evidence type="ECO:0000256" key="5">
    <source>
        <dbReference type="SAM" id="SignalP"/>
    </source>
</evidence>
<dbReference type="InterPro" id="IPR016024">
    <property type="entry name" value="ARM-type_fold"/>
</dbReference>
<keyword evidence="5" id="KW-0732">Signal</keyword>
<evidence type="ECO:0000259" key="6">
    <source>
        <dbReference type="Pfam" id="PF03828"/>
    </source>
</evidence>
<dbReference type="Gene3D" id="1.25.10.10">
    <property type="entry name" value="Leucine-rich Repeat Variant"/>
    <property type="match status" value="3"/>
</dbReference>
<evidence type="ECO:0000256" key="4">
    <source>
        <dbReference type="SAM" id="MobiDB-lite"/>
    </source>
</evidence>
<evidence type="ECO:0000313" key="8">
    <source>
        <dbReference type="EMBL" id="CAE7228519.1"/>
    </source>
</evidence>
<feature type="compositionally biased region" description="Polar residues" evidence="4">
    <location>
        <begin position="857"/>
        <end position="867"/>
    </location>
</feature>
<dbReference type="InterPro" id="IPR056597">
    <property type="entry name" value="ARM_LRRK2"/>
</dbReference>